<dbReference type="Proteomes" id="UP000216885">
    <property type="component" value="Unassembled WGS sequence"/>
</dbReference>
<dbReference type="PANTHER" id="PTHR30614:SF0">
    <property type="entry name" value="L-CYSTINE TRANSPORT SYSTEM PERMEASE PROTEIN TCYL"/>
    <property type="match status" value="1"/>
</dbReference>
<dbReference type="InterPro" id="IPR010065">
    <property type="entry name" value="AA_ABC_transptr_permease_3TM"/>
</dbReference>
<reference evidence="11 12" key="1">
    <citation type="submission" date="2017-05" db="EMBL/GenBank/DDBJ databases">
        <title>Complete and WGS of Bordetella genogroups.</title>
        <authorList>
            <person name="Spilker T."/>
            <person name="LiPuma J."/>
        </authorList>
    </citation>
    <scope>NUCLEOTIDE SEQUENCE [LARGE SCALE GENOMIC DNA]</scope>
    <source>
        <strain evidence="11 12">AU9919</strain>
    </source>
</reference>
<gene>
    <name evidence="11" type="ORF">CAL20_15585</name>
</gene>
<dbReference type="NCBIfam" id="TIGR01726">
    <property type="entry name" value="HEQRo_perm_3TM"/>
    <property type="match status" value="1"/>
</dbReference>
<dbReference type="InterPro" id="IPR043429">
    <property type="entry name" value="ArtM/GltK/GlnP/TcyL/YhdX-like"/>
</dbReference>
<keyword evidence="5 9" id="KW-0812">Transmembrane</keyword>
<feature type="domain" description="ABC transmembrane type-1" evidence="10">
    <location>
        <begin position="15"/>
        <end position="199"/>
    </location>
</feature>
<dbReference type="AlphaFoldDB" id="A0A261U4D6"/>
<comment type="similarity">
    <text evidence="2">Belongs to the binding-protein-dependent transport system permease family. HisMQ subfamily.</text>
</comment>
<organism evidence="11 12">
    <name type="scientific">Bordetella genomosp. 4</name>
    <dbReference type="NCBI Taxonomy" id="463044"/>
    <lineage>
        <taxon>Bacteria</taxon>
        <taxon>Pseudomonadati</taxon>
        <taxon>Pseudomonadota</taxon>
        <taxon>Betaproteobacteria</taxon>
        <taxon>Burkholderiales</taxon>
        <taxon>Alcaligenaceae</taxon>
        <taxon>Bordetella</taxon>
    </lineage>
</organism>
<evidence type="ECO:0000256" key="8">
    <source>
        <dbReference type="ARBA" id="ARBA00023136"/>
    </source>
</evidence>
<keyword evidence="7 9" id="KW-1133">Transmembrane helix</keyword>
<dbReference type="PANTHER" id="PTHR30614">
    <property type="entry name" value="MEMBRANE COMPONENT OF AMINO ACID ABC TRANSPORTER"/>
    <property type="match status" value="1"/>
</dbReference>
<evidence type="ECO:0000256" key="1">
    <source>
        <dbReference type="ARBA" id="ARBA00004429"/>
    </source>
</evidence>
<evidence type="ECO:0000256" key="7">
    <source>
        <dbReference type="ARBA" id="ARBA00022989"/>
    </source>
</evidence>
<dbReference type="GO" id="GO:0043190">
    <property type="term" value="C:ATP-binding cassette (ABC) transporter complex"/>
    <property type="evidence" value="ECO:0007669"/>
    <property type="project" value="InterPro"/>
</dbReference>
<sequence>MEGFAALLPPLLDGLWMTLRITAGAALLAVPLALAAGLARLSTHRIVSAIALVYVEIFRGTSALVQLFWFYYVLPLFGLKLPAVTVGIVVLAANAGAYGAEVVRGAILAVAPGQREAAVALNMTSAQTLRRIVLPQAFPAMLPPAGNLLIELLKNTALVSLITITDLTFRGQMLRAETLRTTEIFLLLLLLYFAVALVITAGIRLLERRFRVR</sequence>
<comment type="subcellular location">
    <subcellularLocation>
        <location evidence="1">Cell inner membrane</location>
        <topology evidence="1">Multi-pass membrane protein</topology>
    </subcellularLocation>
    <subcellularLocation>
        <location evidence="9">Cell membrane</location>
        <topology evidence="9">Multi-pass membrane protein</topology>
    </subcellularLocation>
</comment>
<evidence type="ECO:0000259" key="10">
    <source>
        <dbReference type="PROSITE" id="PS50928"/>
    </source>
</evidence>
<dbReference type="InterPro" id="IPR000515">
    <property type="entry name" value="MetI-like"/>
</dbReference>
<dbReference type="InterPro" id="IPR014342">
    <property type="entry name" value="Ectoine_EhuC"/>
</dbReference>
<evidence type="ECO:0000256" key="2">
    <source>
        <dbReference type="ARBA" id="ARBA00010072"/>
    </source>
</evidence>
<evidence type="ECO:0000256" key="3">
    <source>
        <dbReference type="ARBA" id="ARBA00022448"/>
    </source>
</evidence>
<proteinExistence type="inferred from homology"/>
<evidence type="ECO:0000313" key="12">
    <source>
        <dbReference type="Proteomes" id="UP000216885"/>
    </source>
</evidence>
<dbReference type="Gene3D" id="1.10.3720.10">
    <property type="entry name" value="MetI-like"/>
    <property type="match status" value="1"/>
</dbReference>
<dbReference type="PROSITE" id="PS50928">
    <property type="entry name" value="ABC_TM1"/>
    <property type="match status" value="1"/>
</dbReference>
<dbReference type="CDD" id="cd06261">
    <property type="entry name" value="TM_PBP2"/>
    <property type="match status" value="1"/>
</dbReference>
<evidence type="ECO:0000256" key="5">
    <source>
        <dbReference type="ARBA" id="ARBA00022692"/>
    </source>
</evidence>
<dbReference type="GO" id="GO:0006865">
    <property type="term" value="P:amino acid transport"/>
    <property type="evidence" value="ECO:0007669"/>
    <property type="project" value="UniProtKB-KW"/>
</dbReference>
<protein>
    <submittedName>
        <fullName evidence="11">Ectoine/hydroxyectoine ABC transporter permease subunit EhuC</fullName>
    </submittedName>
</protein>
<keyword evidence="8 9" id="KW-0472">Membrane</keyword>
<dbReference type="NCBIfam" id="TIGR03004">
    <property type="entry name" value="ectoine_ehuC"/>
    <property type="match status" value="1"/>
</dbReference>
<dbReference type="RefSeq" id="WP_094838311.1">
    <property type="nucleotide sequence ID" value="NZ_NEVQ01000013.1"/>
</dbReference>
<keyword evidence="4" id="KW-1003">Cell membrane</keyword>
<feature type="transmembrane region" description="Helical" evidence="9">
    <location>
        <begin position="184"/>
        <end position="206"/>
    </location>
</feature>
<dbReference type="InterPro" id="IPR035906">
    <property type="entry name" value="MetI-like_sf"/>
</dbReference>
<evidence type="ECO:0000313" key="11">
    <source>
        <dbReference type="EMBL" id="OZI56816.1"/>
    </source>
</evidence>
<dbReference type="SUPFAM" id="SSF161098">
    <property type="entry name" value="MetI-like"/>
    <property type="match status" value="1"/>
</dbReference>
<feature type="transmembrane region" description="Helical" evidence="9">
    <location>
        <begin position="15"/>
        <end position="39"/>
    </location>
</feature>
<keyword evidence="3 9" id="KW-0813">Transport</keyword>
<evidence type="ECO:0000256" key="4">
    <source>
        <dbReference type="ARBA" id="ARBA00022475"/>
    </source>
</evidence>
<comment type="caution">
    <text evidence="11">The sequence shown here is derived from an EMBL/GenBank/DDBJ whole genome shotgun (WGS) entry which is preliminary data.</text>
</comment>
<name>A0A261U4D6_9BORD</name>
<dbReference type="EMBL" id="NEVQ01000013">
    <property type="protein sequence ID" value="OZI56816.1"/>
    <property type="molecule type" value="Genomic_DNA"/>
</dbReference>
<dbReference type="Pfam" id="PF00528">
    <property type="entry name" value="BPD_transp_1"/>
    <property type="match status" value="1"/>
</dbReference>
<dbReference type="GO" id="GO:0022857">
    <property type="term" value="F:transmembrane transporter activity"/>
    <property type="evidence" value="ECO:0007669"/>
    <property type="project" value="InterPro"/>
</dbReference>
<keyword evidence="12" id="KW-1185">Reference proteome</keyword>
<keyword evidence="6" id="KW-0029">Amino-acid transport</keyword>
<evidence type="ECO:0000256" key="6">
    <source>
        <dbReference type="ARBA" id="ARBA00022970"/>
    </source>
</evidence>
<evidence type="ECO:0000256" key="9">
    <source>
        <dbReference type="RuleBase" id="RU363032"/>
    </source>
</evidence>
<accession>A0A261U4D6</accession>